<dbReference type="HOGENOM" id="CLU_051796_0_0_11"/>
<protein>
    <recommendedName>
        <fullName evidence="1">Serine aminopeptidase S33 domain-containing protein</fullName>
    </recommendedName>
</protein>
<proteinExistence type="predicted"/>
<name>F8DY88_CORRG</name>
<gene>
    <name evidence="2" type="ordered locus">CRES_1243</name>
</gene>
<reference evidence="2 3" key="1">
    <citation type="journal article" date="2012" name="BMC Genomics">
        <title>Complete genome sequence, lifestyle, and multi-drug resistance of the human pathogen Corynebacterium resistens DSM 45100 isolated from blood samples of a leukemia patient.</title>
        <authorList>
            <person name="Schroder J."/>
            <person name="Maus I."/>
            <person name="Meyer K."/>
            <person name="Wordemann S."/>
            <person name="Blom J."/>
            <person name="Jaenicke S."/>
            <person name="Schneider J."/>
            <person name="Trost E."/>
            <person name="Tauch A."/>
        </authorList>
    </citation>
    <scope>NUCLEOTIDE SEQUENCE [LARGE SCALE GENOMIC DNA]</scope>
    <source>
        <strain evidence="3">DSM 45100 / JCM 12819 / CCUG 50093 / GTC 2026 / SICGH 158</strain>
    </source>
</reference>
<dbReference type="eggNOG" id="COG2267">
    <property type="taxonomic scope" value="Bacteria"/>
</dbReference>
<feature type="domain" description="Serine aminopeptidase S33" evidence="1">
    <location>
        <begin position="85"/>
        <end position="313"/>
    </location>
</feature>
<dbReference type="Proteomes" id="UP000000492">
    <property type="component" value="Chromosome"/>
</dbReference>
<dbReference type="SUPFAM" id="SSF53474">
    <property type="entry name" value="alpha/beta-Hydrolases"/>
    <property type="match status" value="1"/>
</dbReference>
<evidence type="ECO:0000259" key="1">
    <source>
        <dbReference type="Pfam" id="PF12146"/>
    </source>
</evidence>
<dbReference type="OrthoDB" id="9801217at2"/>
<dbReference type="InterPro" id="IPR029058">
    <property type="entry name" value="AB_hydrolase_fold"/>
</dbReference>
<dbReference type="InterPro" id="IPR022742">
    <property type="entry name" value="Hydrolase_4"/>
</dbReference>
<dbReference type="KEGG" id="crd:CRES_1243"/>
<sequence length="377" mass="42354">MIRVEPVMKDTASGTSSLNTDEILAAPLTHSVAELHFTPDQLGDGFGVHYVEMGADPDGETPVRFALVQYRPDSTAERDENFYARPALLFVHGMTDYFFQDHVAHYFHLQGYAVYGIDLRKCGRAWRDGQTWHHVTNQAFYDEDLTIAFALLAAGHGRVTVAGHSTGGLNVTMWATRLFDAATSHPASGSAVLHRHLNALVCNSPWYGLQFDAPTRFIINRIFPIVAKLFPRMPLPGGINPSYGYSLHSEYAGEWDYNLALKPILPRKKYVPWLVGVAAEIRKLRSGRHSTGVPTLILTSDDHYFARELSQQTYVNDPILMPQQMWEVAPKVSPYTHIEVIPDATHDIFLSQPVVRARAFQVTNRWLREIHGNSTSN</sequence>
<organism evidence="2 3">
    <name type="scientific">Corynebacterium resistens (strain DSM 45100 / JCM 12819 / GTC 2026 / SICGH 158)</name>
    <dbReference type="NCBI Taxonomy" id="662755"/>
    <lineage>
        <taxon>Bacteria</taxon>
        <taxon>Bacillati</taxon>
        <taxon>Actinomycetota</taxon>
        <taxon>Actinomycetes</taxon>
        <taxon>Mycobacteriales</taxon>
        <taxon>Corynebacteriaceae</taxon>
        <taxon>Corynebacterium</taxon>
    </lineage>
</organism>
<dbReference type="Gene3D" id="3.40.50.1820">
    <property type="entry name" value="alpha/beta hydrolase"/>
    <property type="match status" value="1"/>
</dbReference>
<dbReference type="STRING" id="662755.CRES_1243"/>
<evidence type="ECO:0000313" key="2">
    <source>
        <dbReference type="EMBL" id="AEI09598.1"/>
    </source>
</evidence>
<dbReference type="EMBL" id="CP002857">
    <property type="protein sequence ID" value="AEI09598.1"/>
    <property type="molecule type" value="Genomic_DNA"/>
</dbReference>
<dbReference type="AlphaFoldDB" id="F8DY88"/>
<evidence type="ECO:0000313" key="3">
    <source>
        <dbReference type="Proteomes" id="UP000000492"/>
    </source>
</evidence>
<dbReference type="Pfam" id="PF12146">
    <property type="entry name" value="Hydrolase_4"/>
    <property type="match status" value="1"/>
</dbReference>
<keyword evidence="3" id="KW-1185">Reference proteome</keyword>
<accession>F8DY88</accession>